<protein>
    <recommendedName>
        <fullName evidence="1">C2H2-type domain-containing protein</fullName>
    </recommendedName>
</protein>
<dbReference type="Gene3D" id="3.30.160.60">
    <property type="entry name" value="Classic Zinc Finger"/>
    <property type="match status" value="1"/>
</dbReference>
<evidence type="ECO:0000313" key="2">
    <source>
        <dbReference type="EMBL" id="KAD4983135.1"/>
    </source>
</evidence>
<comment type="caution">
    <text evidence="2">The sequence shown here is derived from an EMBL/GenBank/DDBJ whole genome shotgun (WGS) entry which is preliminary data.</text>
</comment>
<name>A0A5N6NQW6_9ASTR</name>
<reference evidence="2 3" key="1">
    <citation type="submission" date="2019-05" db="EMBL/GenBank/DDBJ databases">
        <title>Mikania micrantha, genome provides insights into the molecular mechanism of rapid growth.</title>
        <authorList>
            <person name="Liu B."/>
        </authorList>
    </citation>
    <scope>NUCLEOTIDE SEQUENCE [LARGE SCALE GENOMIC DNA]</scope>
    <source>
        <strain evidence="2">NLD-2019</strain>
        <tissue evidence="2">Leaf</tissue>
    </source>
</reference>
<dbReference type="OrthoDB" id="434647at2759"/>
<dbReference type="GO" id="GO:0008270">
    <property type="term" value="F:zinc ion binding"/>
    <property type="evidence" value="ECO:0007669"/>
    <property type="project" value="InterPro"/>
</dbReference>
<dbReference type="InterPro" id="IPR036236">
    <property type="entry name" value="Znf_C2H2_sf"/>
</dbReference>
<dbReference type="PROSITE" id="PS00028">
    <property type="entry name" value="ZINC_FINGER_C2H2_1"/>
    <property type="match status" value="1"/>
</dbReference>
<sequence length="182" mass="20802">MNPENPIVKMEEDMIKLCNIMPVELAIERELEYRKKMDILMNQHQIDLNPLIPAQVPVFESHTPVDRKRKVQPCNAQCSRPLRSSRNFRSSPRFVCVVCRIAFATVFHLKIHGETLAHKAKLCSSKREGENTSNPFLCEVCDIQCSASRVMESHVAGLKHAANLQEFEDAKRKRIYGNLASN</sequence>
<dbReference type="InterPro" id="IPR013087">
    <property type="entry name" value="Znf_C2H2_type"/>
</dbReference>
<evidence type="ECO:0000259" key="1">
    <source>
        <dbReference type="PROSITE" id="PS00028"/>
    </source>
</evidence>
<accession>A0A5N6NQW6</accession>
<dbReference type="AlphaFoldDB" id="A0A5N6NQW6"/>
<gene>
    <name evidence="2" type="ORF">E3N88_19806</name>
</gene>
<dbReference type="InterPro" id="IPR003604">
    <property type="entry name" value="Matrin/U1-like-C_Znf_C2H2"/>
</dbReference>
<dbReference type="SMART" id="SM00451">
    <property type="entry name" value="ZnF_U1"/>
    <property type="match status" value="2"/>
</dbReference>
<dbReference type="GO" id="GO:0003676">
    <property type="term" value="F:nucleic acid binding"/>
    <property type="evidence" value="ECO:0007669"/>
    <property type="project" value="InterPro"/>
</dbReference>
<keyword evidence="3" id="KW-1185">Reference proteome</keyword>
<evidence type="ECO:0000313" key="3">
    <source>
        <dbReference type="Proteomes" id="UP000326396"/>
    </source>
</evidence>
<feature type="domain" description="C2H2-type" evidence="1">
    <location>
        <begin position="96"/>
        <end position="118"/>
    </location>
</feature>
<organism evidence="2 3">
    <name type="scientific">Mikania micrantha</name>
    <name type="common">bitter vine</name>
    <dbReference type="NCBI Taxonomy" id="192012"/>
    <lineage>
        <taxon>Eukaryota</taxon>
        <taxon>Viridiplantae</taxon>
        <taxon>Streptophyta</taxon>
        <taxon>Embryophyta</taxon>
        <taxon>Tracheophyta</taxon>
        <taxon>Spermatophyta</taxon>
        <taxon>Magnoliopsida</taxon>
        <taxon>eudicotyledons</taxon>
        <taxon>Gunneridae</taxon>
        <taxon>Pentapetalae</taxon>
        <taxon>asterids</taxon>
        <taxon>campanulids</taxon>
        <taxon>Asterales</taxon>
        <taxon>Asteraceae</taxon>
        <taxon>Asteroideae</taxon>
        <taxon>Heliantheae alliance</taxon>
        <taxon>Eupatorieae</taxon>
        <taxon>Mikania</taxon>
    </lineage>
</organism>
<dbReference type="EMBL" id="SZYD01000010">
    <property type="protein sequence ID" value="KAD4983135.1"/>
    <property type="molecule type" value="Genomic_DNA"/>
</dbReference>
<dbReference type="Proteomes" id="UP000326396">
    <property type="component" value="Linkage Group LG18"/>
</dbReference>
<dbReference type="SUPFAM" id="SSF57667">
    <property type="entry name" value="beta-beta-alpha zinc fingers"/>
    <property type="match status" value="1"/>
</dbReference>
<proteinExistence type="predicted"/>